<protein>
    <submittedName>
        <fullName evidence="2">Uncharacterized protein</fullName>
    </submittedName>
</protein>
<dbReference type="AlphaFoldDB" id="A0A1H9UED6"/>
<reference evidence="3" key="1">
    <citation type="submission" date="2016-10" db="EMBL/GenBank/DDBJ databases">
        <authorList>
            <person name="Varghese N."/>
            <person name="Submissions S."/>
        </authorList>
    </citation>
    <scope>NUCLEOTIDE SEQUENCE [LARGE SCALE GENOMIC DNA]</scope>
    <source>
        <strain evidence="3">S9</strain>
    </source>
</reference>
<evidence type="ECO:0000313" key="3">
    <source>
        <dbReference type="Proteomes" id="UP000198571"/>
    </source>
</evidence>
<dbReference type="Proteomes" id="UP000198571">
    <property type="component" value="Unassembled WGS sequence"/>
</dbReference>
<feature type="region of interest" description="Disordered" evidence="1">
    <location>
        <begin position="31"/>
        <end position="50"/>
    </location>
</feature>
<proteinExistence type="predicted"/>
<gene>
    <name evidence="2" type="ORF">SAMN05518684_107148</name>
</gene>
<keyword evidence="3" id="KW-1185">Reference proteome</keyword>
<accession>A0A1H9UED6</accession>
<organism evidence="2 3">
    <name type="scientific">Salipaludibacillus aurantiacus</name>
    <dbReference type="NCBI Taxonomy" id="1601833"/>
    <lineage>
        <taxon>Bacteria</taxon>
        <taxon>Bacillati</taxon>
        <taxon>Bacillota</taxon>
        <taxon>Bacilli</taxon>
        <taxon>Bacillales</taxon>
        <taxon>Bacillaceae</taxon>
    </lineage>
</organism>
<dbReference type="EMBL" id="FOGT01000007">
    <property type="protein sequence ID" value="SES07527.1"/>
    <property type="molecule type" value="Genomic_DNA"/>
</dbReference>
<evidence type="ECO:0000256" key="1">
    <source>
        <dbReference type="SAM" id="MobiDB-lite"/>
    </source>
</evidence>
<name>A0A1H9UED6_9BACI</name>
<evidence type="ECO:0000313" key="2">
    <source>
        <dbReference type="EMBL" id="SES07527.1"/>
    </source>
</evidence>
<sequence length="50" mass="6057">MPYYNLKRIWTPLEFVGVKIYKDQESNKYFRKNRTGQYKSVGSPPRRNDS</sequence>